<evidence type="ECO:0000313" key="3">
    <source>
        <dbReference type="EMBL" id="MCK8141962.1"/>
    </source>
</evidence>
<feature type="region of interest" description="Disordered" evidence="1">
    <location>
        <begin position="73"/>
        <end position="99"/>
    </location>
</feature>
<evidence type="ECO:0000256" key="1">
    <source>
        <dbReference type="SAM" id="MobiDB-lite"/>
    </source>
</evidence>
<sequence>MKKLIIAALLVVGMTTYAQNKKDGSERTKMERLTPQERQEKQLKKMTAELSLNAKQQEQINQLLTDQKLKREKMMDKNKTSKEEMKMQHEAKKSERQQERKILEDKMKVILTPEQFTTWKTNQEKNREKVANRMKERSNKRTEIEN</sequence>
<keyword evidence="2" id="KW-0732">Signal</keyword>
<feature type="chain" id="PRO_5040981777" description="DUF4890 domain-containing protein" evidence="2">
    <location>
        <begin position="19"/>
        <end position="146"/>
    </location>
</feature>
<name>A0A9X1XRH7_9FLAO</name>
<evidence type="ECO:0000256" key="2">
    <source>
        <dbReference type="SAM" id="SignalP"/>
    </source>
</evidence>
<dbReference type="RefSeq" id="WP_248428264.1">
    <property type="nucleotide sequence ID" value="NZ_JALNUB010000004.1"/>
</dbReference>
<feature type="signal peptide" evidence="2">
    <location>
        <begin position="1"/>
        <end position="18"/>
    </location>
</feature>
<proteinExistence type="predicted"/>
<keyword evidence="4" id="KW-1185">Reference proteome</keyword>
<evidence type="ECO:0000313" key="4">
    <source>
        <dbReference type="Proteomes" id="UP001139260"/>
    </source>
</evidence>
<gene>
    <name evidence="3" type="ORF">MW871_08650</name>
</gene>
<accession>A0A9X1XRH7</accession>
<protein>
    <recommendedName>
        <fullName evidence="5">DUF4890 domain-containing protein</fullName>
    </recommendedName>
</protein>
<reference evidence="3" key="1">
    <citation type="submission" date="2022-04" db="EMBL/GenBank/DDBJ databases">
        <title>Flavobacterium pygoscelis sp. nov. isolated from Chinstrap chick (Pygoscelis antarcticus).</title>
        <authorList>
            <person name="Irgang R."/>
            <person name="Poblete-Morales M."/>
            <person name="Avendano-Herrera R."/>
        </authorList>
    </citation>
    <scope>NUCLEOTIDE SEQUENCE</scope>
    <source>
        <strain evidence="3">I-SCBP12n</strain>
    </source>
</reference>
<feature type="region of interest" description="Disordered" evidence="1">
    <location>
        <begin position="20"/>
        <end position="40"/>
    </location>
</feature>
<feature type="region of interest" description="Disordered" evidence="1">
    <location>
        <begin position="123"/>
        <end position="146"/>
    </location>
</feature>
<organism evidence="3 4">
    <name type="scientific">Flavobacterium pygoscelis</name>
    <dbReference type="NCBI Taxonomy" id="2893176"/>
    <lineage>
        <taxon>Bacteria</taxon>
        <taxon>Pseudomonadati</taxon>
        <taxon>Bacteroidota</taxon>
        <taxon>Flavobacteriia</taxon>
        <taxon>Flavobacteriales</taxon>
        <taxon>Flavobacteriaceae</taxon>
        <taxon>Flavobacterium</taxon>
    </lineage>
</organism>
<evidence type="ECO:0008006" key="5">
    <source>
        <dbReference type="Google" id="ProtNLM"/>
    </source>
</evidence>
<dbReference type="AlphaFoldDB" id="A0A9X1XRH7"/>
<dbReference type="EMBL" id="JALNUB010000004">
    <property type="protein sequence ID" value="MCK8141962.1"/>
    <property type="molecule type" value="Genomic_DNA"/>
</dbReference>
<comment type="caution">
    <text evidence="3">The sequence shown here is derived from an EMBL/GenBank/DDBJ whole genome shotgun (WGS) entry which is preliminary data.</text>
</comment>
<dbReference type="Proteomes" id="UP001139260">
    <property type="component" value="Unassembled WGS sequence"/>
</dbReference>